<evidence type="ECO:0000256" key="13">
    <source>
        <dbReference type="SAM" id="SignalP"/>
    </source>
</evidence>
<keyword evidence="9" id="KW-0119">Carbohydrate metabolism</keyword>
<dbReference type="InterPro" id="IPR029070">
    <property type="entry name" value="Chitinase_insertion_sf"/>
</dbReference>
<dbReference type="GO" id="GO:0008061">
    <property type="term" value="F:chitin binding"/>
    <property type="evidence" value="ECO:0007669"/>
    <property type="project" value="InterPro"/>
</dbReference>
<evidence type="ECO:0000256" key="1">
    <source>
        <dbReference type="ARBA" id="ARBA00000822"/>
    </source>
</evidence>
<dbReference type="GO" id="GO:0005576">
    <property type="term" value="C:extracellular region"/>
    <property type="evidence" value="ECO:0007669"/>
    <property type="project" value="UniProtKB-SubCell"/>
</dbReference>
<organism evidence="15 16">
    <name type="scientific">Cylindrodendrum hubeiense</name>
    <dbReference type="NCBI Taxonomy" id="595255"/>
    <lineage>
        <taxon>Eukaryota</taxon>
        <taxon>Fungi</taxon>
        <taxon>Dikarya</taxon>
        <taxon>Ascomycota</taxon>
        <taxon>Pezizomycotina</taxon>
        <taxon>Sordariomycetes</taxon>
        <taxon>Hypocreomycetidae</taxon>
        <taxon>Hypocreales</taxon>
        <taxon>Nectriaceae</taxon>
        <taxon>Cylindrodendrum</taxon>
    </lineage>
</organism>
<evidence type="ECO:0000256" key="2">
    <source>
        <dbReference type="ARBA" id="ARBA00004613"/>
    </source>
</evidence>
<sequence>MLSPSAICWAIFILLQVPLGLANPITKHKHPAALSKRGDGYVNAVYFTNWGIYGRNYQPQDLPASKISHVLYSFMNLRADGTVYTGDSYADLEKHYASDSWNDVGTNAYGCVKQLYLLKKANRKLKVMLSIGGWTWSTNFPAAASTATTRSTFAKSSVTLMKDWGFDGIDIDWEYPADETEAANMVLLLQAVRNELDSYANQYASGHHFQLSIAAPAGSTNYEKLHLAQIGSIVDHVNLMAYDYAGSWNTYSGHNANLYANANKPNTTPFNTNTAVKGYINGGVSAAKLVLGMPIYGRAFESTSGIGQTFSGVGSGSWEAGVWDYKALPRAGATVQYDDVAQAYYSYDSSTKELISFDTPSVVQKKVSYLQGLGLGGSMFWEASADKTGTDSLIGTSFTSLGSLDSTENWLDYPNSQYANIVAGMS</sequence>
<comment type="caution">
    <text evidence="15">The sequence shown here is derived from an EMBL/GenBank/DDBJ whole genome shotgun (WGS) entry which is preliminary data.</text>
</comment>
<dbReference type="OrthoDB" id="76388at2759"/>
<comment type="subcellular location">
    <subcellularLocation>
        <location evidence="2">Secreted</location>
    </subcellularLocation>
</comment>
<dbReference type="GO" id="GO:0006032">
    <property type="term" value="P:chitin catabolic process"/>
    <property type="evidence" value="ECO:0007669"/>
    <property type="project" value="UniProtKB-KW"/>
</dbReference>
<dbReference type="GO" id="GO:0008843">
    <property type="term" value="F:endochitinase activity"/>
    <property type="evidence" value="ECO:0007669"/>
    <property type="project" value="UniProtKB-EC"/>
</dbReference>
<feature type="domain" description="GH18" evidence="14">
    <location>
        <begin position="41"/>
        <end position="404"/>
    </location>
</feature>
<evidence type="ECO:0000256" key="8">
    <source>
        <dbReference type="ARBA" id="ARBA00023024"/>
    </source>
</evidence>
<dbReference type="InterPro" id="IPR050314">
    <property type="entry name" value="Glycosyl_Hydrlase_18"/>
</dbReference>
<protein>
    <recommendedName>
        <fullName evidence="4">chitinase</fullName>
        <ecNumber evidence="4">3.2.1.14</ecNumber>
    </recommendedName>
</protein>
<keyword evidence="5" id="KW-0964">Secreted</keyword>
<dbReference type="PROSITE" id="PS01095">
    <property type="entry name" value="GH18_1"/>
    <property type="match status" value="1"/>
</dbReference>
<evidence type="ECO:0000256" key="11">
    <source>
        <dbReference type="ARBA" id="ARBA00023326"/>
    </source>
</evidence>
<evidence type="ECO:0000313" key="15">
    <source>
        <dbReference type="EMBL" id="KAF7549984.1"/>
    </source>
</evidence>
<dbReference type="InterPro" id="IPR017853">
    <property type="entry name" value="GH"/>
</dbReference>
<gene>
    <name evidence="15" type="ORF">G7Z17_g6027</name>
</gene>
<dbReference type="SMART" id="SM00636">
    <property type="entry name" value="Glyco_18"/>
    <property type="match status" value="1"/>
</dbReference>
<keyword evidence="6 13" id="KW-0732">Signal</keyword>
<dbReference type="PANTHER" id="PTHR11177">
    <property type="entry name" value="CHITINASE"/>
    <property type="match status" value="1"/>
</dbReference>
<keyword evidence="7 12" id="KW-0378">Hydrolase</keyword>
<proteinExistence type="inferred from homology"/>
<dbReference type="Gene3D" id="3.10.50.10">
    <property type="match status" value="1"/>
</dbReference>
<dbReference type="Pfam" id="PF00704">
    <property type="entry name" value="Glyco_hydro_18"/>
    <property type="match status" value="1"/>
</dbReference>
<dbReference type="AlphaFoldDB" id="A0A9P5L8L4"/>
<keyword evidence="8" id="KW-0146">Chitin degradation</keyword>
<dbReference type="GO" id="GO:0000272">
    <property type="term" value="P:polysaccharide catabolic process"/>
    <property type="evidence" value="ECO:0007669"/>
    <property type="project" value="UniProtKB-KW"/>
</dbReference>
<dbReference type="PANTHER" id="PTHR11177:SF365">
    <property type="entry name" value="ENDOCHITINASE B"/>
    <property type="match status" value="1"/>
</dbReference>
<evidence type="ECO:0000256" key="7">
    <source>
        <dbReference type="ARBA" id="ARBA00022801"/>
    </source>
</evidence>
<evidence type="ECO:0000256" key="10">
    <source>
        <dbReference type="ARBA" id="ARBA00023295"/>
    </source>
</evidence>
<dbReference type="Gene3D" id="3.20.20.80">
    <property type="entry name" value="Glycosidases"/>
    <property type="match status" value="1"/>
</dbReference>
<feature type="signal peptide" evidence="13">
    <location>
        <begin position="1"/>
        <end position="22"/>
    </location>
</feature>
<evidence type="ECO:0000256" key="12">
    <source>
        <dbReference type="RuleBase" id="RU000489"/>
    </source>
</evidence>
<accession>A0A9P5L8L4</accession>
<dbReference type="Proteomes" id="UP000722485">
    <property type="component" value="Unassembled WGS sequence"/>
</dbReference>
<dbReference type="InterPro" id="IPR001579">
    <property type="entry name" value="Glyco_hydro_18_chit_AS"/>
</dbReference>
<dbReference type="InterPro" id="IPR011583">
    <property type="entry name" value="Chitinase_II/V-like_cat"/>
</dbReference>
<evidence type="ECO:0000256" key="6">
    <source>
        <dbReference type="ARBA" id="ARBA00022729"/>
    </source>
</evidence>
<dbReference type="SUPFAM" id="SSF51445">
    <property type="entry name" value="(Trans)glycosidases"/>
    <property type="match status" value="1"/>
</dbReference>
<dbReference type="SUPFAM" id="SSF54556">
    <property type="entry name" value="Chitinase insertion domain"/>
    <property type="match status" value="1"/>
</dbReference>
<evidence type="ECO:0000313" key="16">
    <source>
        <dbReference type="Proteomes" id="UP000722485"/>
    </source>
</evidence>
<dbReference type="EMBL" id="JAANBB010000109">
    <property type="protein sequence ID" value="KAF7549984.1"/>
    <property type="molecule type" value="Genomic_DNA"/>
</dbReference>
<reference evidence="15" key="1">
    <citation type="submission" date="2020-03" db="EMBL/GenBank/DDBJ databases">
        <title>Draft Genome Sequence of Cylindrodendrum hubeiense.</title>
        <authorList>
            <person name="Buettner E."/>
            <person name="Kellner H."/>
        </authorList>
    </citation>
    <scope>NUCLEOTIDE SEQUENCE</scope>
    <source>
        <strain evidence="15">IHI 201604</strain>
    </source>
</reference>
<comment type="similarity">
    <text evidence="3">Belongs to the glycosyl hydrolase 18 family. Chitinase class V subfamily.</text>
</comment>
<evidence type="ECO:0000259" key="14">
    <source>
        <dbReference type="PROSITE" id="PS51910"/>
    </source>
</evidence>
<evidence type="ECO:0000256" key="9">
    <source>
        <dbReference type="ARBA" id="ARBA00023277"/>
    </source>
</evidence>
<feature type="chain" id="PRO_5040261517" description="chitinase" evidence="13">
    <location>
        <begin position="23"/>
        <end position="426"/>
    </location>
</feature>
<evidence type="ECO:0000256" key="5">
    <source>
        <dbReference type="ARBA" id="ARBA00022525"/>
    </source>
</evidence>
<dbReference type="EC" id="3.2.1.14" evidence="4"/>
<name>A0A9P5L8L4_9HYPO</name>
<dbReference type="PROSITE" id="PS51910">
    <property type="entry name" value="GH18_2"/>
    <property type="match status" value="1"/>
</dbReference>
<dbReference type="FunFam" id="3.10.50.10:FF:000005">
    <property type="entry name" value="Endochitinase B1"/>
    <property type="match status" value="1"/>
</dbReference>
<evidence type="ECO:0000256" key="3">
    <source>
        <dbReference type="ARBA" id="ARBA00008682"/>
    </source>
</evidence>
<dbReference type="CDD" id="cd06548">
    <property type="entry name" value="GH18_chitinase"/>
    <property type="match status" value="1"/>
</dbReference>
<keyword evidence="11" id="KW-0624">Polysaccharide degradation</keyword>
<comment type="catalytic activity">
    <reaction evidence="1">
        <text>Random endo-hydrolysis of N-acetyl-beta-D-glucosaminide (1-&gt;4)-beta-linkages in chitin and chitodextrins.</text>
        <dbReference type="EC" id="3.2.1.14"/>
    </reaction>
</comment>
<keyword evidence="10 12" id="KW-0326">Glycosidase</keyword>
<dbReference type="FunFam" id="3.20.20.80:FF:000075">
    <property type="entry name" value="Sporulation-specific chitinase"/>
    <property type="match status" value="1"/>
</dbReference>
<keyword evidence="16" id="KW-1185">Reference proteome</keyword>
<evidence type="ECO:0000256" key="4">
    <source>
        <dbReference type="ARBA" id="ARBA00012729"/>
    </source>
</evidence>
<dbReference type="InterPro" id="IPR001223">
    <property type="entry name" value="Glyco_hydro18_cat"/>
</dbReference>